<evidence type="ECO:0000313" key="7">
    <source>
        <dbReference type="Proteomes" id="UP000579605"/>
    </source>
</evidence>
<dbReference type="SMART" id="SM00347">
    <property type="entry name" value="HTH_MARR"/>
    <property type="match status" value="1"/>
</dbReference>
<accession>A0A852Z8F9</accession>
<dbReference type="PROSITE" id="PS01117">
    <property type="entry name" value="HTH_MARR_1"/>
    <property type="match status" value="1"/>
</dbReference>
<keyword evidence="3" id="KW-0804">Transcription</keyword>
<evidence type="ECO:0000256" key="4">
    <source>
        <dbReference type="SAM" id="MobiDB-lite"/>
    </source>
</evidence>
<reference evidence="6 7" key="1">
    <citation type="submission" date="2020-07" db="EMBL/GenBank/DDBJ databases">
        <title>Sequencing the genomes of 1000 actinobacteria strains.</title>
        <authorList>
            <person name="Klenk H.-P."/>
        </authorList>
    </citation>
    <scope>NUCLEOTIDE SEQUENCE [LARGE SCALE GENOMIC DNA]</scope>
    <source>
        <strain evidence="6 7">DSM 18448</strain>
    </source>
</reference>
<dbReference type="Proteomes" id="UP000579605">
    <property type="component" value="Unassembled WGS sequence"/>
</dbReference>
<keyword evidence="2 6" id="KW-0238">DNA-binding</keyword>
<dbReference type="InterPro" id="IPR036388">
    <property type="entry name" value="WH-like_DNA-bd_sf"/>
</dbReference>
<evidence type="ECO:0000256" key="3">
    <source>
        <dbReference type="ARBA" id="ARBA00023163"/>
    </source>
</evidence>
<comment type="caution">
    <text evidence="6">The sequence shown here is derived from an EMBL/GenBank/DDBJ whole genome shotgun (WGS) entry which is preliminary data.</text>
</comment>
<feature type="region of interest" description="Disordered" evidence="4">
    <location>
        <begin position="165"/>
        <end position="185"/>
    </location>
</feature>
<dbReference type="GO" id="GO:0003700">
    <property type="term" value="F:DNA-binding transcription factor activity"/>
    <property type="evidence" value="ECO:0007669"/>
    <property type="project" value="InterPro"/>
</dbReference>
<gene>
    <name evidence="6" type="ORF">F4554_001899</name>
</gene>
<proteinExistence type="predicted"/>
<dbReference type="Gene3D" id="1.10.10.10">
    <property type="entry name" value="Winged helix-like DNA-binding domain superfamily/Winged helix DNA-binding domain"/>
    <property type="match status" value="1"/>
</dbReference>
<dbReference type="InterPro" id="IPR052526">
    <property type="entry name" value="HTH-type_Bedaq_tolerance"/>
</dbReference>
<evidence type="ECO:0000313" key="6">
    <source>
        <dbReference type="EMBL" id="NYH89261.1"/>
    </source>
</evidence>
<keyword evidence="7" id="KW-1185">Reference proteome</keyword>
<evidence type="ECO:0000256" key="1">
    <source>
        <dbReference type="ARBA" id="ARBA00023015"/>
    </source>
</evidence>
<dbReference type="Pfam" id="PF01047">
    <property type="entry name" value="MarR"/>
    <property type="match status" value="1"/>
</dbReference>
<name>A0A852Z8F9_9ACTN</name>
<evidence type="ECO:0000259" key="5">
    <source>
        <dbReference type="PROSITE" id="PS50995"/>
    </source>
</evidence>
<dbReference type="PANTHER" id="PTHR39515:SF2">
    <property type="entry name" value="HTH-TYPE TRANSCRIPTIONAL REGULATOR RV0880"/>
    <property type="match status" value="1"/>
</dbReference>
<keyword evidence="1" id="KW-0805">Transcription regulation</keyword>
<protein>
    <submittedName>
        <fullName evidence="6">DNA-binding MarR family transcriptional regulator</fullName>
    </submittedName>
</protein>
<dbReference type="GO" id="GO:0003677">
    <property type="term" value="F:DNA binding"/>
    <property type="evidence" value="ECO:0007669"/>
    <property type="project" value="UniProtKB-KW"/>
</dbReference>
<dbReference type="SUPFAM" id="SSF46785">
    <property type="entry name" value="Winged helix' DNA-binding domain"/>
    <property type="match status" value="1"/>
</dbReference>
<dbReference type="AlphaFoldDB" id="A0A852Z8F9"/>
<dbReference type="PANTHER" id="PTHR39515">
    <property type="entry name" value="CONSERVED PROTEIN"/>
    <property type="match status" value="1"/>
</dbReference>
<dbReference type="RefSeq" id="WP_179787020.1">
    <property type="nucleotide sequence ID" value="NZ_BAAARR010000038.1"/>
</dbReference>
<dbReference type="PROSITE" id="PS50995">
    <property type="entry name" value="HTH_MARR_2"/>
    <property type="match status" value="1"/>
</dbReference>
<dbReference type="InterPro" id="IPR023187">
    <property type="entry name" value="Tscrpt_reg_MarR-type_CS"/>
</dbReference>
<dbReference type="EMBL" id="JACBZH010000001">
    <property type="protein sequence ID" value="NYH89261.1"/>
    <property type="molecule type" value="Genomic_DNA"/>
</dbReference>
<dbReference type="InterPro" id="IPR000835">
    <property type="entry name" value="HTH_MarR-typ"/>
</dbReference>
<sequence length="185" mass="19871">MAGQYESRSEAPLESRTAVGAVSVVGVGPLARELRPLVYRLYDVVRRHSPDLGVTLTQGSVLSVLVHDGPQTMSALAAREGVRQPSMTNVVSRLERAGYVRRRPAEHDRRMVVVTATDKARTDLARVVVAREEFLRKRLTRLGPGDREAVESALPALARLVAADPIPTGSVSTDAANAGPVSADQ</sequence>
<dbReference type="InterPro" id="IPR036390">
    <property type="entry name" value="WH_DNA-bd_sf"/>
</dbReference>
<organism evidence="6 7">
    <name type="scientific">Actinopolymorpha rutila</name>
    <dbReference type="NCBI Taxonomy" id="446787"/>
    <lineage>
        <taxon>Bacteria</taxon>
        <taxon>Bacillati</taxon>
        <taxon>Actinomycetota</taxon>
        <taxon>Actinomycetes</taxon>
        <taxon>Propionibacteriales</taxon>
        <taxon>Actinopolymorphaceae</taxon>
        <taxon>Actinopolymorpha</taxon>
    </lineage>
</organism>
<feature type="domain" description="HTH marR-type" evidence="5">
    <location>
        <begin position="27"/>
        <end position="159"/>
    </location>
</feature>
<evidence type="ECO:0000256" key="2">
    <source>
        <dbReference type="ARBA" id="ARBA00023125"/>
    </source>
</evidence>